<dbReference type="SMART" id="SM00530">
    <property type="entry name" value="HTH_XRE"/>
    <property type="match status" value="1"/>
</dbReference>
<dbReference type="EMBL" id="CP031194">
    <property type="protein sequence ID" value="AXG82587.1"/>
    <property type="molecule type" value="Genomic_DNA"/>
</dbReference>
<dbReference type="SUPFAM" id="SSF47413">
    <property type="entry name" value="lambda repressor-like DNA-binding domains"/>
    <property type="match status" value="1"/>
</dbReference>
<dbReference type="InterPro" id="IPR001387">
    <property type="entry name" value="Cro/C1-type_HTH"/>
</dbReference>
<evidence type="ECO:0000256" key="1">
    <source>
        <dbReference type="SAM" id="MobiDB-lite"/>
    </source>
</evidence>
<dbReference type="Proteomes" id="UP000253868">
    <property type="component" value="Chromosome"/>
</dbReference>
<dbReference type="KEGG" id="spad:DVK44_14295"/>
<accession>A0A345I0W3</accession>
<dbReference type="InterPro" id="IPR043917">
    <property type="entry name" value="DUF5753"/>
</dbReference>
<dbReference type="AlphaFoldDB" id="A0A345I0W3"/>
<proteinExistence type="predicted"/>
<sequence length="289" mass="32470">MSLQNQNPQPQPQSQQQSQQQSQTQTPIAWRYAGDQVKRWRMRAGISREELGLAAAYAPDTIKSMEQGVRMPTPKLLDAADDLFRAEGLLSAGKQYLRKERFPLRSQEIMDAEAEAVSMWSYEVALIPGLLQTETYARALFKDNCPVVSEDVEKERLRGRLERQKLLTRTPLVACSFVVYEAALHVPMGGRDAQKGQLKHLADMAQLRNVSLQVLPFKRAVSSALSGPIVVMWDAEHVCSGYVSGQSFSEFMSLPEQIGKLTERFGKLRTEALSVEESMSFITGMMEQL</sequence>
<evidence type="ECO:0000313" key="3">
    <source>
        <dbReference type="EMBL" id="AXG82587.1"/>
    </source>
</evidence>
<evidence type="ECO:0000313" key="4">
    <source>
        <dbReference type="Proteomes" id="UP000253868"/>
    </source>
</evidence>
<reference evidence="4" key="1">
    <citation type="submission" date="2018-07" db="EMBL/GenBank/DDBJ databases">
        <authorList>
            <person name="Zhao J."/>
        </authorList>
    </citation>
    <scope>NUCLEOTIDE SEQUENCE [LARGE SCALE GENOMIC DNA]</scope>
    <source>
        <strain evidence="4">GSSD-12</strain>
    </source>
</reference>
<protein>
    <submittedName>
        <fullName evidence="3">XRE family transcriptional regulator</fullName>
    </submittedName>
</protein>
<dbReference type="Pfam" id="PF13560">
    <property type="entry name" value="HTH_31"/>
    <property type="match status" value="1"/>
</dbReference>
<feature type="region of interest" description="Disordered" evidence="1">
    <location>
        <begin position="1"/>
        <end position="26"/>
    </location>
</feature>
<dbReference type="CDD" id="cd00093">
    <property type="entry name" value="HTH_XRE"/>
    <property type="match status" value="1"/>
</dbReference>
<dbReference type="InterPro" id="IPR010982">
    <property type="entry name" value="Lambda_DNA-bd_dom_sf"/>
</dbReference>
<gene>
    <name evidence="3" type="ORF">DVK44_14295</name>
</gene>
<dbReference type="OrthoDB" id="5177600at2"/>
<feature type="domain" description="HTH cro/C1-type" evidence="2">
    <location>
        <begin position="36"/>
        <end position="91"/>
    </location>
</feature>
<evidence type="ECO:0000259" key="2">
    <source>
        <dbReference type="SMART" id="SM00530"/>
    </source>
</evidence>
<keyword evidence="4" id="KW-1185">Reference proteome</keyword>
<dbReference type="Pfam" id="PF19054">
    <property type="entry name" value="DUF5753"/>
    <property type="match status" value="1"/>
</dbReference>
<dbReference type="GO" id="GO:0003677">
    <property type="term" value="F:DNA binding"/>
    <property type="evidence" value="ECO:0007669"/>
    <property type="project" value="InterPro"/>
</dbReference>
<dbReference type="RefSeq" id="WP_114665123.1">
    <property type="nucleotide sequence ID" value="NZ_CP031194.1"/>
</dbReference>
<organism evidence="3 4">
    <name type="scientific">Streptomyces paludis</name>
    <dbReference type="NCBI Taxonomy" id="2282738"/>
    <lineage>
        <taxon>Bacteria</taxon>
        <taxon>Bacillati</taxon>
        <taxon>Actinomycetota</taxon>
        <taxon>Actinomycetes</taxon>
        <taxon>Kitasatosporales</taxon>
        <taxon>Streptomycetaceae</taxon>
        <taxon>Streptomyces</taxon>
    </lineage>
</organism>
<name>A0A345I0W3_9ACTN</name>
<dbReference type="Gene3D" id="1.10.260.40">
    <property type="entry name" value="lambda repressor-like DNA-binding domains"/>
    <property type="match status" value="1"/>
</dbReference>